<evidence type="ECO:0000256" key="6">
    <source>
        <dbReference type="ARBA" id="ARBA00023065"/>
    </source>
</evidence>
<dbReference type="InterPro" id="IPR006808">
    <property type="entry name" value="ATP_synth_F0_gsu_mt"/>
</dbReference>
<dbReference type="GO" id="GO:0015078">
    <property type="term" value="F:proton transmembrane transporter activity"/>
    <property type="evidence" value="ECO:0007669"/>
    <property type="project" value="InterPro"/>
</dbReference>
<keyword evidence="11" id="KW-1185">Reference proteome</keyword>
<comment type="caution">
    <text evidence="10">The sequence shown here is derived from an EMBL/GenBank/DDBJ whole genome shotgun (WGS) entry which is preliminary data.</text>
</comment>
<sequence length="123" mass="13905">MASSKLVQVQAKAAQASQVMAKNGGSYVKQLLEKNKEYIQEPPSVETCQLLAKQLFYTRLASIPKRYEAFQKEVESLKNMVKKREEWNMENAGMAALFGLECFVWFCGGEIVGRGFTFPGYHV</sequence>
<evidence type="ECO:0000256" key="1">
    <source>
        <dbReference type="ARBA" id="ARBA00004325"/>
    </source>
</evidence>
<dbReference type="EMBL" id="VAHF01000002">
    <property type="protein sequence ID" value="TXG68656.1"/>
    <property type="molecule type" value="Genomic_DNA"/>
</dbReference>
<protein>
    <recommendedName>
        <fullName evidence="12">ATP synthase subunit</fullName>
    </recommendedName>
</protein>
<dbReference type="OrthoDB" id="437at2759"/>
<keyword evidence="8" id="KW-0472">Membrane</keyword>
<dbReference type="AlphaFoldDB" id="A0A5C7IJN5"/>
<evidence type="ECO:0000256" key="2">
    <source>
        <dbReference type="ARBA" id="ARBA00005699"/>
    </source>
</evidence>
<evidence type="ECO:0008006" key="12">
    <source>
        <dbReference type="Google" id="ProtNLM"/>
    </source>
</evidence>
<keyword evidence="6" id="KW-0406">Ion transport</keyword>
<gene>
    <name evidence="10" type="ORF">EZV62_003591</name>
</gene>
<evidence type="ECO:0000256" key="8">
    <source>
        <dbReference type="ARBA" id="ARBA00023136"/>
    </source>
</evidence>
<comment type="similarity">
    <text evidence="2">Belongs to the ATPase g subunit family.</text>
</comment>
<accession>A0A5C7IJN5</accession>
<evidence type="ECO:0000313" key="10">
    <source>
        <dbReference type="EMBL" id="TXG68656.1"/>
    </source>
</evidence>
<name>A0A5C7IJN5_9ROSI</name>
<organism evidence="10 11">
    <name type="scientific">Acer yangbiense</name>
    <dbReference type="NCBI Taxonomy" id="1000413"/>
    <lineage>
        <taxon>Eukaryota</taxon>
        <taxon>Viridiplantae</taxon>
        <taxon>Streptophyta</taxon>
        <taxon>Embryophyta</taxon>
        <taxon>Tracheophyta</taxon>
        <taxon>Spermatophyta</taxon>
        <taxon>Magnoliopsida</taxon>
        <taxon>eudicotyledons</taxon>
        <taxon>Gunneridae</taxon>
        <taxon>Pentapetalae</taxon>
        <taxon>rosids</taxon>
        <taxon>malvids</taxon>
        <taxon>Sapindales</taxon>
        <taxon>Sapindaceae</taxon>
        <taxon>Hippocastanoideae</taxon>
        <taxon>Acereae</taxon>
        <taxon>Acer</taxon>
    </lineage>
</organism>
<evidence type="ECO:0000256" key="5">
    <source>
        <dbReference type="ARBA" id="ARBA00022781"/>
    </source>
</evidence>
<dbReference type="Pfam" id="PF04718">
    <property type="entry name" value="ATP-synt_G"/>
    <property type="match status" value="1"/>
</dbReference>
<proteinExistence type="inferred from homology"/>
<evidence type="ECO:0000313" key="11">
    <source>
        <dbReference type="Proteomes" id="UP000323000"/>
    </source>
</evidence>
<reference evidence="11" key="1">
    <citation type="journal article" date="2019" name="Gigascience">
        <title>De novo genome assembly of the endangered Acer yangbiense, a plant species with extremely small populations endemic to Yunnan Province, China.</title>
        <authorList>
            <person name="Yang J."/>
            <person name="Wariss H.M."/>
            <person name="Tao L."/>
            <person name="Zhang R."/>
            <person name="Yun Q."/>
            <person name="Hollingsworth P."/>
            <person name="Dao Z."/>
            <person name="Luo G."/>
            <person name="Guo H."/>
            <person name="Ma Y."/>
            <person name="Sun W."/>
        </authorList>
    </citation>
    <scope>NUCLEOTIDE SEQUENCE [LARGE SCALE GENOMIC DNA]</scope>
    <source>
        <strain evidence="11">cv. Malutang</strain>
    </source>
</reference>
<dbReference type="Proteomes" id="UP000323000">
    <property type="component" value="Chromosome 2"/>
</dbReference>
<keyword evidence="4" id="KW-0138">CF(0)</keyword>
<keyword evidence="7" id="KW-0496">Mitochondrion</keyword>
<dbReference type="PANTHER" id="PTHR12386">
    <property type="entry name" value="ATP SYNTHASE SUBUNIT"/>
    <property type="match status" value="1"/>
</dbReference>
<evidence type="ECO:0000256" key="9">
    <source>
        <dbReference type="ARBA" id="ARBA00023310"/>
    </source>
</evidence>
<keyword evidence="9" id="KW-0066">ATP synthesis</keyword>
<evidence type="ECO:0000256" key="4">
    <source>
        <dbReference type="ARBA" id="ARBA00022547"/>
    </source>
</evidence>
<keyword evidence="3" id="KW-0813">Transport</keyword>
<evidence type="ECO:0000256" key="7">
    <source>
        <dbReference type="ARBA" id="ARBA00023128"/>
    </source>
</evidence>
<dbReference type="GO" id="GO:0015986">
    <property type="term" value="P:proton motive force-driven ATP synthesis"/>
    <property type="evidence" value="ECO:0007669"/>
    <property type="project" value="InterPro"/>
</dbReference>
<comment type="subcellular location">
    <subcellularLocation>
        <location evidence="1">Mitochondrion membrane</location>
    </subcellularLocation>
</comment>
<dbReference type="GO" id="GO:0031966">
    <property type="term" value="C:mitochondrial membrane"/>
    <property type="evidence" value="ECO:0007669"/>
    <property type="project" value="UniProtKB-SubCell"/>
</dbReference>
<keyword evidence="5" id="KW-0375">Hydrogen ion transport</keyword>
<dbReference type="GO" id="GO:0045259">
    <property type="term" value="C:proton-transporting ATP synthase complex"/>
    <property type="evidence" value="ECO:0007669"/>
    <property type="project" value="UniProtKB-KW"/>
</dbReference>
<evidence type="ECO:0000256" key="3">
    <source>
        <dbReference type="ARBA" id="ARBA00022448"/>
    </source>
</evidence>